<dbReference type="KEGG" id="rml:FF011L_06450"/>
<evidence type="ECO:0000313" key="1">
    <source>
        <dbReference type="EMBL" id="QDS91909.1"/>
    </source>
</evidence>
<organism evidence="1 2">
    <name type="scientific">Roseimaritima multifibrata</name>
    <dbReference type="NCBI Taxonomy" id="1930274"/>
    <lineage>
        <taxon>Bacteria</taxon>
        <taxon>Pseudomonadati</taxon>
        <taxon>Planctomycetota</taxon>
        <taxon>Planctomycetia</taxon>
        <taxon>Pirellulales</taxon>
        <taxon>Pirellulaceae</taxon>
        <taxon>Roseimaritima</taxon>
    </lineage>
</organism>
<proteinExistence type="predicted"/>
<reference evidence="1 2" key="1">
    <citation type="submission" date="2019-02" db="EMBL/GenBank/DDBJ databases">
        <title>Deep-cultivation of Planctomycetes and their phenomic and genomic characterization uncovers novel biology.</title>
        <authorList>
            <person name="Wiegand S."/>
            <person name="Jogler M."/>
            <person name="Boedeker C."/>
            <person name="Pinto D."/>
            <person name="Vollmers J."/>
            <person name="Rivas-Marin E."/>
            <person name="Kohn T."/>
            <person name="Peeters S.H."/>
            <person name="Heuer A."/>
            <person name="Rast P."/>
            <person name="Oberbeckmann S."/>
            <person name="Bunk B."/>
            <person name="Jeske O."/>
            <person name="Meyerdierks A."/>
            <person name="Storesund J.E."/>
            <person name="Kallscheuer N."/>
            <person name="Luecker S."/>
            <person name="Lage O.M."/>
            <person name="Pohl T."/>
            <person name="Merkel B.J."/>
            <person name="Hornburger P."/>
            <person name="Mueller R.-W."/>
            <person name="Bruemmer F."/>
            <person name="Labrenz M."/>
            <person name="Spormann A.M."/>
            <person name="Op den Camp H."/>
            <person name="Overmann J."/>
            <person name="Amann R."/>
            <person name="Jetten M.S.M."/>
            <person name="Mascher T."/>
            <person name="Medema M.H."/>
            <person name="Devos D.P."/>
            <person name="Kaster A.-K."/>
            <person name="Ovreas L."/>
            <person name="Rohde M."/>
            <person name="Galperin M.Y."/>
            <person name="Jogler C."/>
        </authorList>
    </citation>
    <scope>NUCLEOTIDE SEQUENCE [LARGE SCALE GENOMIC DNA]</scope>
    <source>
        <strain evidence="1 2">FF011L</strain>
    </source>
</reference>
<evidence type="ECO:0000313" key="2">
    <source>
        <dbReference type="Proteomes" id="UP000320672"/>
    </source>
</evidence>
<accession>A0A517MAI9</accession>
<keyword evidence="2" id="KW-1185">Reference proteome</keyword>
<sequence length="75" mass="8588">MVVVGCWLEAFPFLPLEADFFVRFFFGIGRNVWSTDQRDKQSIVAAVARFADIPHYGGLSGVVRFFFNRPVLVFL</sequence>
<dbReference type="Proteomes" id="UP000320672">
    <property type="component" value="Chromosome"/>
</dbReference>
<protein>
    <submittedName>
        <fullName evidence="1">Uncharacterized protein</fullName>
    </submittedName>
</protein>
<name>A0A517MAI9_9BACT</name>
<dbReference type="AlphaFoldDB" id="A0A517MAI9"/>
<dbReference type="EMBL" id="CP036262">
    <property type="protein sequence ID" value="QDS91909.1"/>
    <property type="molecule type" value="Genomic_DNA"/>
</dbReference>
<gene>
    <name evidence="1" type="ORF">FF011L_06450</name>
</gene>